<dbReference type="InterPro" id="IPR018164">
    <property type="entry name" value="Ala-tRNA-synth_IIc_N"/>
</dbReference>
<reference evidence="7 8" key="1">
    <citation type="submission" date="2019-12" db="EMBL/GenBank/DDBJ databases">
        <title>Isolation and characterization of three novel carbon monoxide-oxidizing members of Halobacteria from salione crusts and soils.</title>
        <authorList>
            <person name="Myers M.R."/>
            <person name="King G.M."/>
        </authorList>
    </citation>
    <scope>NUCLEOTIDE SEQUENCE [LARGE SCALE GENOMIC DNA]</scope>
    <source>
        <strain evidence="7 8">WSA2</strain>
    </source>
</reference>
<evidence type="ECO:0000259" key="6">
    <source>
        <dbReference type="PROSITE" id="PS50860"/>
    </source>
</evidence>
<proteinExistence type="predicted"/>
<dbReference type="SUPFAM" id="SSF55186">
    <property type="entry name" value="ThrRS/AlaRS common domain"/>
    <property type="match status" value="1"/>
</dbReference>
<dbReference type="InterPro" id="IPR018163">
    <property type="entry name" value="Thr/Ala-tRNA-synth_IIc_edit"/>
</dbReference>
<organism evidence="7 8">
    <name type="scientific">Halobaculum saliterrae</name>
    <dbReference type="NCBI Taxonomy" id="2073113"/>
    <lineage>
        <taxon>Archaea</taxon>
        <taxon>Methanobacteriati</taxon>
        <taxon>Methanobacteriota</taxon>
        <taxon>Stenosarchaea group</taxon>
        <taxon>Halobacteria</taxon>
        <taxon>Halobacteriales</taxon>
        <taxon>Haloferacaceae</taxon>
        <taxon>Halobaculum</taxon>
    </lineage>
</organism>
<dbReference type="AlphaFoldDB" id="A0A6B0SXP3"/>
<dbReference type="GO" id="GO:0046872">
    <property type="term" value="F:metal ion binding"/>
    <property type="evidence" value="ECO:0007669"/>
    <property type="project" value="UniProtKB-KW"/>
</dbReference>
<gene>
    <name evidence="7" type="ORF">GRX01_06930</name>
</gene>
<evidence type="ECO:0000256" key="4">
    <source>
        <dbReference type="ARBA" id="ARBA00022833"/>
    </source>
</evidence>
<evidence type="ECO:0000256" key="3">
    <source>
        <dbReference type="ARBA" id="ARBA00022723"/>
    </source>
</evidence>
<dbReference type="InterPro" id="IPR051335">
    <property type="entry name" value="Alanyl-tRNA_Editing_Enzymes"/>
</dbReference>
<sequence length="280" mass="30093">MTDQLYLADSTVGEFEATVERSLDERVVLDRTHFYPTGGGQPNDTGTLHVVDAGGNGTVDADGGGDAASDAVDAELAVTDVEKTDTVYHHLDGAAPPEGARVRGVLDWDRRHAHMRYHTAQHLLSAVLLDEFDARTVGNQLYADRARLDAEHSKFSETDLADVEAHMNALVDDALPVRHYTMDREVAEAELDTERTRIDLLPSSITELRIVEIGGARSAPGNASAEGTDPRAGDADDPFDRTACAGTHVGNTDAIGEVTVEGRTTQGGEKERVEFTLADT</sequence>
<keyword evidence="3" id="KW-0479">Metal-binding</keyword>
<dbReference type="SMART" id="SM00863">
    <property type="entry name" value="tRNA_SAD"/>
    <property type="match status" value="1"/>
</dbReference>
<evidence type="ECO:0000256" key="1">
    <source>
        <dbReference type="ARBA" id="ARBA00001947"/>
    </source>
</evidence>
<feature type="compositionally biased region" description="Basic and acidic residues" evidence="5">
    <location>
        <begin position="228"/>
        <end position="240"/>
    </location>
</feature>
<dbReference type="GO" id="GO:0003676">
    <property type="term" value="F:nucleic acid binding"/>
    <property type="evidence" value="ECO:0007669"/>
    <property type="project" value="InterPro"/>
</dbReference>
<dbReference type="InterPro" id="IPR018165">
    <property type="entry name" value="Ala-tRNA-synth_IIc_core"/>
</dbReference>
<keyword evidence="4" id="KW-0862">Zinc</keyword>
<accession>A0A6B0SXP3</accession>
<dbReference type="GO" id="GO:0005524">
    <property type="term" value="F:ATP binding"/>
    <property type="evidence" value="ECO:0007669"/>
    <property type="project" value="InterPro"/>
</dbReference>
<dbReference type="SUPFAM" id="SSF50447">
    <property type="entry name" value="Translation proteins"/>
    <property type="match status" value="1"/>
</dbReference>
<dbReference type="Gene3D" id="3.30.980.10">
    <property type="entry name" value="Threonyl-trna Synthetase, Chain A, domain 2"/>
    <property type="match status" value="1"/>
</dbReference>
<dbReference type="Gene3D" id="2.40.30.130">
    <property type="match status" value="1"/>
</dbReference>
<keyword evidence="8" id="KW-1185">Reference proteome</keyword>
<dbReference type="GO" id="GO:0005737">
    <property type="term" value="C:cytoplasm"/>
    <property type="evidence" value="ECO:0007669"/>
    <property type="project" value="UniProtKB-SubCell"/>
</dbReference>
<protein>
    <submittedName>
        <fullName evidence="7">Alanyl-tRNA editing protein</fullName>
    </submittedName>
</protein>
<dbReference type="GO" id="GO:0006419">
    <property type="term" value="P:alanyl-tRNA aminoacylation"/>
    <property type="evidence" value="ECO:0007669"/>
    <property type="project" value="InterPro"/>
</dbReference>
<dbReference type="GO" id="GO:0004813">
    <property type="term" value="F:alanine-tRNA ligase activity"/>
    <property type="evidence" value="ECO:0007669"/>
    <property type="project" value="InterPro"/>
</dbReference>
<dbReference type="RefSeq" id="WP_321167943.1">
    <property type="nucleotide sequence ID" value="NZ_WUUS01000004.1"/>
</dbReference>
<dbReference type="InterPro" id="IPR012947">
    <property type="entry name" value="tRNA_SAD"/>
</dbReference>
<dbReference type="GO" id="GO:0002161">
    <property type="term" value="F:aminoacyl-tRNA deacylase activity"/>
    <property type="evidence" value="ECO:0007669"/>
    <property type="project" value="UniProtKB-ARBA"/>
</dbReference>
<evidence type="ECO:0000256" key="5">
    <source>
        <dbReference type="SAM" id="MobiDB-lite"/>
    </source>
</evidence>
<name>A0A6B0SXP3_9EURY</name>
<dbReference type="Proteomes" id="UP000437065">
    <property type="component" value="Unassembled WGS sequence"/>
</dbReference>
<dbReference type="EMBL" id="WUUS01000004">
    <property type="protein sequence ID" value="MXR41072.1"/>
    <property type="molecule type" value="Genomic_DNA"/>
</dbReference>
<dbReference type="PANTHER" id="PTHR43462:SF1">
    <property type="entry name" value="ALANYL-TRNA EDITING PROTEIN AARSD1"/>
    <property type="match status" value="1"/>
</dbReference>
<comment type="cofactor">
    <cofactor evidence="1">
        <name>Zn(2+)</name>
        <dbReference type="ChEBI" id="CHEBI:29105"/>
    </cofactor>
</comment>
<evidence type="ECO:0000313" key="8">
    <source>
        <dbReference type="Proteomes" id="UP000437065"/>
    </source>
</evidence>
<dbReference type="Pfam" id="PF01411">
    <property type="entry name" value="tRNA-synt_2c"/>
    <property type="match status" value="1"/>
</dbReference>
<dbReference type="PANTHER" id="PTHR43462">
    <property type="entry name" value="ALANYL-TRNA EDITING PROTEIN"/>
    <property type="match status" value="1"/>
</dbReference>
<evidence type="ECO:0000256" key="2">
    <source>
        <dbReference type="ARBA" id="ARBA00004496"/>
    </source>
</evidence>
<comment type="subcellular location">
    <subcellularLocation>
        <location evidence="2">Cytoplasm</location>
    </subcellularLocation>
</comment>
<dbReference type="PROSITE" id="PS50860">
    <property type="entry name" value="AA_TRNA_LIGASE_II_ALA"/>
    <property type="match status" value="1"/>
</dbReference>
<evidence type="ECO:0000313" key="7">
    <source>
        <dbReference type="EMBL" id="MXR41072.1"/>
    </source>
</evidence>
<feature type="domain" description="Alanyl-transfer RNA synthetases family profile" evidence="6">
    <location>
        <begin position="1"/>
        <end position="280"/>
    </location>
</feature>
<feature type="region of interest" description="Disordered" evidence="5">
    <location>
        <begin position="217"/>
        <end position="250"/>
    </location>
</feature>
<comment type="caution">
    <text evidence="7">The sequence shown here is derived from an EMBL/GenBank/DDBJ whole genome shotgun (WGS) entry which is preliminary data.</text>
</comment>
<dbReference type="InterPro" id="IPR009000">
    <property type="entry name" value="Transl_B-barrel_sf"/>
</dbReference>